<feature type="transmembrane region" description="Helical" evidence="7">
    <location>
        <begin position="367"/>
        <end position="387"/>
    </location>
</feature>
<organism evidence="9 10">
    <name type="scientific">Phialemonium atrogriseum</name>
    <dbReference type="NCBI Taxonomy" id="1093897"/>
    <lineage>
        <taxon>Eukaryota</taxon>
        <taxon>Fungi</taxon>
        <taxon>Dikarya</taxon>
        <taxon>Ascomycota</taxon>
        <taxon>Pezizomycotina</taxon>
        <taxon>Sordariomycetes</taxon>
        <taxon>Sordariomycetidae</taxon>
        <taxon>Cephalothecales</taxon>
        <taxon>Cephalothecaceae</taxon>
        <taxon>Phialemonium</taxon>
    </lineage>
</organism>
<dbReference type="Proteomes" id="UP001244011">
    <property type="component" value="Unassembled WGS sequence"/>
</dbReference>
<reference evidence="9" key="1">
    <citation type="submission" date="2023-06" db="EMBL/GenBank/DDBJ databases">
        <title>Genome-scale phylogeny and comparative genomics of the fungal order Sordariales.</title>
        <authorList>
            <consortium name="Lawrence Berkeley National Laboratory"/>
            <person name="Hensen N."/>
            <person name="Bonometti L."/>
            <person name="Westerberg I."/>
            <person name="Brannstrom I.O."/>
            <person name="Guillou S."/>
            <person name="Cros-Aarteil S."/>
            <person name="Calhoun S."/>
            <person name="Haridas S."/>
            <person name="Kuo A."/>
            <person name="Mondo S."/>
            <person name="Pangilinan J."/>
            <person name="Riley R."/>
            <person name="Labutti K."/>
            <person name="Andreopoulos B."/>
            <person name="Lipzen A."/>
            <person name="Chen C."/>
            <person name="Yanf M."/>
            <person name="Daum C."/>
            <person name="Ng V."/>
            <person name="Clum A."/>
            <person name="Steindorff A."/>
            <person name="Ohm R."/>
            <person name="Martin F."/>
            <person name="Silar P."/>
            <person name="Natvig D."/>
            <person name="Lalanne C."/>
            <person name="Gautier V."/>
            <person name="Ament-Velasquez S.L."/>
            <person name="Kruys A."/>
            <person name="Hutchinson M.I."/>
            <person name="Powell A.J."/>
            <person name="Barry K."/>
            <person name="Miller A.N."/>
            <person name="Grigoriev I.V."/>
            <person name="Debuchy R."/>
            <person name="Gladieux P."/>
            <person name="Thoren M.H."/>
            <person name="Johannesson H."/>
        </authorList>
    </citation>
    <scope>NUCLEOTIDE SEQUENCE</scope>
    <source>
        <strain evidence="9">8032-3</strain>
    </source>
</reference>
<gene>
    <name evidence="9" type="ORF">QBC33DRAFT_495408</name>
</gene>
<dbReference type="GO" id="GO:0016020">
    <property type="term" value="C:membrane"/>
    <property type="evidence" value="ECO:0007669"/>
    <property type="project" value="UniProtKB-SubCell"/>
</dbReference>
<protein>
    <submittedName>
        <fullName evidence="9">Major facilitator superfamily domain-containing protein</fullName>
    </submittedName>
</protein>
<keyword evidence="3 7" id="KW-0812">Transmembrane</keyword>
<feature type="transmembrane region" description="Helical" evidence="7">
    <location>
        <begin position="171"/>
        <end position="192"/>
    </location>
</feature>
<evidence type="ECO:0000256" key="6">
    <source>
        <dbReference type="ARBA" id="ARBA00037968"/>
    </source>
</evidence>
<accession>A0AAJ0FJJ8</accession>
<evidence type="ECO:0000256" key="2">
    <source>
        <dbReference type="ARBA" id="ARBA00022448"/>
    </source>
</evidence>
<evidence type="ECO:0000313" key="10">
    <source>
        <dbReference type="Proteomes" id="UP001244011"/>
    </source>
</evidence>
<evidence type="ECO:0000256" key="5">
    <source>
        <dbReference type="ARBA" id="ARBA00023136"/>
    </source>
</evidence>
<dbReference type="GeneID" id="85308733"/>
<evidence type="ECO:0000313" key="9">
    <source>
        <dbReference type="EMBL" id="KAK1765433.1"/>
    </source>
</evidence>
<feature type="transmembrane region" description="Helical" evidence="7">
    <location>
        <begin position="394"/>
        <end position="415"/>
    </location>
</feature>
<dbReference type="InterPro" id="IPR036259">
    <property type="entry name" value="MFS_trans_sf"/>
</dbReference>
<feature type="transmembrane region" description="Helical" evidence="7">
    <location>
        <begin position="304"/>
        <end position="327"/>
    </location>
</feature>
<dbReference type="InterPro" id="IPR011701">
    <property type="entry name" value="MFS"/>
</dbReference>
<dbReference type="Pfam" id="PF07690">
    <property type="entry name" value="MFS_1"/>
    <property type="match status" value="1"/>
</dbReference>
<feature type="domain" description="Major facilitator superfamily (MFS) profile" evidence="8">
    <location>
        <begin position="75"/>
        <end position="486"/>
    </location>
</feature>
<dbReference type="Gene3D" id="1.20.1250.20">
    <property type="entry name" value="MFS general substrate transporter like domains"/>
    <property type="match status" value="2"/>
</dbReference>
<comment type="similarity">
    <text evidence="6">Belongs to the major facilitator superfamily. Allantoate permease family.</text>
</comment>
<dbReference type="AlphaFoldDB" id="A0AAJ0FJJ8"/>
<feature type="transmembrane region" description="Helical" evidence="7">
    <location>
        <begin position="235"/>
        <end position="255"/>
    </location>
</feature>
<evidence type="ECO:0000256" key="7">
    <source>
        <dbReference type="SAM" id="Phobius"/>
    </source>
</evidence>
<comment type="subcellular location">
    <subcellularLocation>
        <location evidence="1">Membrane</location>
        <topology evidence="1">Multi-pass membrane protein</topology>
    </subcellularLocation>
</comment>
<feature type="transmembrane region" description="Helical" evidence="7">
    <location>
        <begin position="339"/>
        <end position="361"/>
    </location>
</feature>
<keyword evidence="10" id="KW-1185">Reference proteome</keyword>
<name>A0AAJ0FJJ8_9PEZI</name>
<comment type="caution">
    <text evidence="9">The sequence shown here is derived from an EMBL/GenBank/DDBJ whole genome shotgun (WGS) entry which is preliminary data.</text>
</comment>
<dbReference type="FunFam" id="1.20.1250.20:FF:000064">
    <property type="entry name" value="MFS allantoate transporter"/>
    <property type="match status" value="1"/>
</dbReference>
<feature type="transmembrane region" description="Helical" evidence="7">
    <location>
        <begin position="460"/>
        <end position="484"/>
    </location>
</feature>
<dbReference type="InterPro" id="IPR020846">
    <property type="entry name" value="MFS_dom"/>
</dbReference>
<dbReference type="EMBL" id="MU839015">
    <property type="protein sequence ID" value="KAK1765433.1"/>
    <property type="molecule type" value="Genomic_DNA"/>
</dbReference>
<dbReference type="PANTHER" id="PTHR43791">
    <property type="entry name" value="PERMEASE-RELATED"/>
    <property type="match status" value="1"/>
</dbReference>
<evidence type="ECO:0000256" key="4">
    <source>
        <dbReference type="ARBA" id="ARBA00022989"/>
    </source>
</evidence>
<dbReference type="PROSITE" id="PS50850">
    <property type="entry name" value="MFS"/>
    <property type="match status" value="1"/>
</dbReference>
<keyword evidence="5 7" id="KW-0472">Membrane</keyword>
<dbReference type="GO" id="GO:0022857">
    <property type="term" value="F:transmembrane transporter activity"/>
    <property type="evidence" value="ECO:0007669"/>
    <property type="project" value="InterPro"/>
</dbReference>
<dbReference type="PANTHER" id="PTHR43791:SF73">
    <property type="entry name" value="TRANSPORTER, PUTATIVE-RELATED"/>
    <property type="match status" value="1"/>
</dbReference>
<dbReference type="SUPFAM" id="SSF103473">
    <property type="entry name" value="MFS general substrate transporter"/>
    <property type="match status" value="1"/>
</dbReference>
<evidence type="ECO:0000256" key="3">
    <source>
        <dbReference type="ARBA" id="ARBA00022692"/>
    </source>
</evidence>
<keyword evidence="2" id="KW-0813">Transport</keyword>
<feature type="transmembrane region" description="Helical" evidence="7">
    <location>
        <begin position="204"/>
        <end position="223"/>
    </location>
</feature>
<evidence type="ECO:0000256" key="1">
    <source>
        <dbReference type="ARBA" id="ARBA00004141"/>
    </source>
</evidence>
<proteinExistence type="inferred from homology"/>
<sequence length="554" mass="61077">MSSDNKAAAAAASGAAHDPDAITNAPTAEAAAAAAAHAEFRGGEKAAEFLATVGEDTSFTYEEEKSVLRRVDLRILPIILLAYFFQQLDKSSLSYVSIFGIVDDAHLVGHQYSWLGSILYLAQLVMQPLAAFLLVKLPTGKLIAGAIFFWGSSLTIMAACTDFKSLLGLRFCLGAFEAMIAPSLLAVTQMWWRRGEQTLRVSYWNAMNGVTAIVGSLVTYGLGRIESEKLFKYQIIFMFCGLLTVVYSVIVFFTMPDSPMEAKFLSQREKVIAVERLRANQMGVISREWRWDHVRDTFLDIKTYLWFLLIVSISIPSGGISTFGNLIVQSFGYDKFKTILFNIPFGVIQVIVIIFTGWLTGKIKSKGWVIVGVSLLPIIGTILMLTVDRKNQGALLFGYYLVSCLAAITPLVYAWEAQNTAGDTKRKCTSGVVFVGMCTGNVIGPQLYNTNQKPTYRPGLISSLIMFIVVAVIPTLIIFYLMYLNRVHAKQRERMGKSAVIVDESMMSGERVRAGKEAAMMEMDEGAVPAGPVVADKGFSDVTDLKNEDFVYVY</sequence>
<dbReference type="RefSeq" id="XP_060281646.1">
    <property type="nucleotide sequence ID" value="XM_060425546.1"/>
</dbReference>
<keyword evidence="4 7" id="KW-1133">Transmembrane helix</keyword>
<evidence type="ECO:0000259" key="8">
    <source>
        <dbReference type="PROSITE" id="PS50850"/>
    </source>
</evidence>